<dbReference type="OrthoDB" id="2014092at2759"/>
<keyword evidence="16" id="KW-1185">Reference proteome</keyword>
<evidence type="ECO:0000256" key="11">
    <source>
        <dbReference type="ARBA" id="ARBA00023157"/>
    </source>
</evidence>
<protein>
    <recommendedName>
        <fullName evidence="13">Tetraspanin-33</fullName>
    </recommendedName>
</protein>
<dbReference type="PANTHER" id="PTHR19282">
    <property type="entry name" value="TETRASPANIN"/>
    <property type="match status" value="1"/>
</dbReference>
<evidence type="ECO:0000256" key="14">
    <source>
        <dbReference type="SAM" id="Phobius"/>
    </source>
</evidence>
<evidence type="ECO:0000256" key="10">
    <source>
        <dbReference type="ARBA" id="ARBA00023136"/>
    </source>
</evidence>
<dbReference type="GO" id="GO:0019899">
    <property type="term" value="F:enzyme binding"/>
    <property type="evidence" value="ECO:0007669"/>
    <property type="project" value="UniProtKB-ARBA"/>
</dbReference>
<dbReference type="PANTHER" id="PTHR19282:SF489">
    <property type="entry name" value="TETRASPANIN-RELATED"/>
    <property type="match status" value="1"/>
</dbReference>
<dbReference type="GO" id="GO:0051604">
    <property type="term" value="P:protein maturation"/>
    <property type="evidence" value="ECO:0007669"/>
    <property type="project" value="UniProtKB-ARBA"/>
</dbReference>
<name>A0A8J2K3Z4_9HEXA</name>
<evidence type="ECO:0000256" key="1">
    <source>
        <dbReference type="ARBA" id="ARBA00004496"/>
    </source>
</evidence>
<proteinExistence type="inferred from homology"/>
<evidence type="ECO:0000256" key="9">
    <source>
        <dbReference type="ARBA" id="ARBA00022989"/>
    </source>
</evidence>
<dbReference type="InterPro" id="IPR018499">
    <property type="entry name" value="Tetraspanin/Peripherin"/>
</dbReference>
<evidence type="ECO:0000256" key="6">
    <source>
        <dbReference type="ARBA" id="ARBA00022490"/>
    </source>
</evidence>
<evidence type="ECO:0000256" key="13">
    <source>
        <dbReference type="ARBA" id="ARBA00040369"/>
    </source>
</evidence>
<dbReference type="GO" id="GO:0046930">
    <property type="term" value="C:pore complex"/>
    <property type="evidence" value="ECO:0007669"/>
    <property type="project" value="UniProtKB-ARBA"/>
</dbReference>
<comment type="similarity">
    <text evidence="4">Belongs to the tetraspanin (TM4SF) family.</text>
</comment>
<evidence type="ECO:0000256" key="8">
    <source>
        <dbReference type="ARBA" id="ARBA00022949"/>
    </source>
</evidence>
<dbReference type="FunFam" id="1.10.1450.10:FF:000007">
    <property type="entry name" value="Tetraspanin"/>
    <property type="match status" value="1"/>
</dbReference>
<reference evidence="15" key="1">
    <citation type="submission" date="2021-06" db="EMBL/GenBank/DDBJ databases">
        <authorList>
            <person name="Hodson N. C."/>
            <person name="Mongue J. A."/>
            <person name="Jaron S. K."/>
        </authorList>
    </citation>
    <scope>NUCLEOTIDE SEQUENCE</scope>
</reference>
<dbReference type="Proteomes" id="UP000708208">
    <property type="component" value="Unassembled WGS sequence"/>
</dbReference>
<keyword evidence="12" id="KW-0325">Glycoprotein</keyword>
<keyword evidence="8" id="KW-0965">Cell junction</keyword>
<accession>A0A8J2K3Z4</accession>
<evidence type="ECO:0000256" key="12">
    <source>
        <dbReference type="ARBA" id="ARBA00023180"/>
    </source>
</evidence>
<evidence type="ECO:0000256" key="7">
    <source>
        <dbReference type="ARBA" id="ARBA00022692"/>
    </source>
</evidence>
<dbReference type="InterPro" id="IPR000301">
    <property type="entry name" value="Tetraspanin_animals"/>
</dbReference>
<keyword evidence="11" id="KW-1015">Disulfide bond</keyword>
<sequence>MREQPRRMERMVPVQYEYRPHRPRGVNFISPCLKYTMFFFNFIFWLVGGALIGIGLYALVDQFQSGEGLRVNEVADVLFNVGLIIAIIGAVIFFVSFFGCIGALRENCVLLKAYSVALLIFFLLELAVATLCFVYPNRVEGIISNYLTDNVIQKYREDPDLQNLIDFVQQEFHCCGLSSRSYEDWSKNEYFNCTSPELNQSVERCGVPYSCCKNATDMSSGLINIMCGYGVQGDGKPSKELLPQSKGSASLHNDANPKEKVWTQGCIDALKSWINRNLYIVASSTLGIALMQLFVMYLAKSLEGQIELQKST</sequence>
<keyword evidence="5" id="KW-1003">Cell membrane</keyword>
<gene>
    <name evidence="15" type="ORF">AFUS01_LOCUS20316</name>
</gene>
<dbReference type="GO" id="GO:0065003">
    <property type="term" value="P:protein-containing complex assembly"/>
    <property type="evidence" value="ECO:0007669"/>
    <property type="project" value="UniProtKB-ARBA"/>
</dbReference>
<keyword evidence="9 14" id="KW-1133">Transmembrane helix</keyword>
<feature type="transmembrane region" description="Helical" evidence="14">
    <location>
        <begin position="79"/>
        <end position="104"/>
    </location>
</feature>
<keyword evidence="10 14" id="KW-0472">Membrane</keyword>
<organism evidence="15 16">
    <name type="scientific">Allacma fusca</name>
    <dbReference type="NCBI Taxonomy" id="39272"/>
    <lineage>
        <taxon>Eukaryota</taxon>
        <taxon>Metazoa</taxon>
        <taxon>Ecdysozoa</taxon>
        <taxon>Arthropoda</taxon>
        <taxon>Hexapoda</taxon>
        <taxon>Collembola</taxon>
        <taxon>Symphypleona</taxon>
        <taxon>Sminthuridae</taxon>
        <taxon>Allacma</taxon>
    </lineage>
</organism>
<evidence type="ECO:0000256" key="5">
    <source>
        <dbReference type="ARBA" id="ARBA00022475"/>
    </source>
</evidence>
<comment type="subcellular location">
    <subcellularLocation>
        <location evidence="2">Cell junction</location>
        <location evidence="2">Adherens junction</location>
    </subcellularLocation>
    <subcellularLocation>
        <location evidence="3">Cell membrane</location>
        <topology evidence="3">Multi-pass membrane protein</topology>
    </subcellularLocation>
    <subcellularLocation>
        <location evidence="1">Cytoplasm</location>
    </subcellularLocation>
</comment>
<evidence type="ECO:0000313" key="16">
    <source>
        <dbReference type="Proteomes" id="UP000708208"/>
    </source>
</evidence>
<dbReference type="GO" id="GO:0005886">
    <property type="term" value="C:plasma membrane"/>
    <property type="evidence" value="ECO:0007669"/>
    <property type="project" value="UniProtKB-SubCell"/>
</dbReference>
<evidence type="ECO:0000256" key="2">
    <source>
        <dbReference type="ARBA" id="ARBA00004536"/>
    </source>
</evidence>
<evidence type="ECO:0000256" key="4">
    <source>
        <dbReference type="ARBA" id="ARBA00006840"/>
    </source>
</evidence>
<dbReference type="GO" id="GO:0072659">
    <property type="term" value="P:protein localization to plasma membrane"/>
    <property type="evidence" value="ECO:0007669"/>
    <property type="project" value="UniProtKB-ARBA"/>
</dbReference>
<dbReference type="Pfam" id="PF00335">
    <property type="entry name" value="Tetraspanin"/>
    <property type="match status" value="1"/>
</dbReference>
<keyword evidence="7 14" id="KW-0812">Transmembrane</keyword>
<dbReference type="PIRSF" id="PIRSF002419">
    <property type="entry name" value="Tetraspanin"/>
    <property type="match status" value="1"/>
</dbReference>
<dbReference type="AlphaFoldDB" id="A0A8J2K3Z4"/>
<evidence type="ECO:0000256" key="3">
    <source>
        <dbReference type="ARBA" id="ARBA00004651"/>
    </source>
</evidence>
<dbReference type="GO" id="GO:0005737">
    <property type="term" value="C:cytoplasm"/>
    <property type="evidence" value="ECO:0007669"/>
    <property type="project" value="UniProtKB-SubCell"/>
</dbReference>
<evidence type="ECO:0000313" key="15">
    <source>
        <dbReference type="EMBL" id="CAG7731742.1"/>
    </source>
</evidence>
<feature type="transmembrane region" description="Helical" evidence="14">
    <location>
        <begin position="116"/>
        <end position="136"/>
    </location>
</feature>
<dbReference type="EMBL" id="CAJVCH010219104">
    <property type="protein sequence ID" value="CAG7731742.1"/>
    <property type="molecule type" value="Genomic_DNA"/>
</dbReference>
<comment type="caution">
    <text evidence="15">The sequence shown here is derived from an EMBL/GenBank/DDBJ whole genome shotgun (WGS) entry which is preliminary data.</text>
</comment>
<feature type="transmembrane region" description="Helical" evidence="14">
    <location>
        <begin position="278"/>
        <end position="299"/>
    </location>
</feature>
<dbReference type="GO" id="GO:0005912">
    <property type="term" value="C:adherens junction"/>
    <property type="evidence" value="ECO:0007669"/>
    <property type="project" value="UniProtKB-SubCell"/>
</dbReference>
<keyword evidence="6" id="KW-0963">Cytoplasm</keyword>
<feature type="transmembrane region" description="Helical" evidence="14">
    <location>
        <begin position="38"/>
        <end position="59"/>
    </location>
</feature>